<proteinExistence type="predicted"/>
<sequence>MDIPALYDKTFHCPICNSSFTSKKLRSRAVRVERIDNDFYTLYKNPEYNPTLYEVSVCEHCGFASTEHFTFTFDQKVKERFQEHVTPRWGQQVYSGERTHEDAAAIFKLALISATETNQPAVVIAGLCLRLSWLYRYMEMREEEERFLAHALKYYDQSYINGDFKEKNMSELMLLFLLGELHRKSSHHEVAGKYFSKVIQHKNRHTEPSIVEKAREQWYITRELSKS</sequence>
<protein>
    <recommendedName>
        <fullName evidence="3">DUF2225 domain-containing protein</fullName>
    </recommendedName>
</protein>
<reference evidence="2" key="1">
    <citation type="submission" date="2016-10" db="EMBL/GenBank/DDBJ databases">
        <authorList>
            <person name="Varghese N."/>
            <person name="Submissions S."/>
        </authorList>
    </citation>
    <scope>NUCLEOTIDE SEQUENCE [LARGE SCALE GENOMIC DNA]</scope>
    <source>
        <strain evidence="2">SP</strain>
    </source>
</reference>
<dbReference type="AlphaFoldDB" id="A0A1H3QX25"/>
<dbReference type="EMBL" id="FNPI01000007">
    <property type="protein sequence ID" value="SDZ17916.1"/>
    <property type="molecule type" value="Genomic_DNA"/>
</dbReference>
<dbReference type="InterPro" id="IPR011990">
    <property type="entry name" value="TPR-like_helical_dom_sf"/>
</dbReference>
<gene>
    <name evidence="1" type="ORF">SAMN05421736_10789</name>
</gene>
<evidence type="ECO:0008006" key="3">
    <source>
        <dbReference type="Google" id="ProtNLM"/>
    </source>
</evidence>
<dbReference type="Gene3D" id="1.25.40.10">
    <property type="entry name" value="Tetratricopeptide repeat domain"/>
    <property type="match status" value="1"/>
</dbReference>
<dbReference type="STRING" id="1503961.SAMN05421736_10789"/>
<dbReference type="Proteomes" id="UP000198935">
    <property type="component" value="Unassembled WGS sequence"/>
</dbReference>
<dbReference type="InterPro" id="IPR018708">
    <property type="entry name" value="DUF2225"/>
</dbReference>
<accession>A0A1H3QX25</accession>
<evidence type="ECO:0000313" key="1">
    <source>
        <dbReference type="EMBL" id="SDZ17916.1"/>
    </source>
</evidence>
<dbReference type="Pfam" id="PF09986">
    <property type="entry name" value="DUF2225"/>
    <property type="match status" value="1"/>
</dbReference>
<organism evidence="1 2">
    <name type="scientific">Evansella caseinilytica</name>
    <dbReference type="NCBI Taxonomy" id="1503961"/>
    <lineage>
        <taxon>Bacteria</taxon>
        <taxon>Bacillati</taxon>
        <taxon>Bacillota</taxon>
        <taxon>Bacilli</taxon>
        <taxon>Bacillales</taxon>
        <taxon>Bacillaceae</taxon>
        <taxon>Evansella</taxon>
    </lineage>
</organism>
<evidence type="ECO:0000313" key="2">
    <source>
        <dbReference type="Proteomes" id="UP000198935"/>
    </source>
</evidence>
<dbReference type="OrthoDB" id="9780343at2"/>
<keyword evidence="2" id="KW-1185">Reference proteome</keyword>
<name>A0A1H3QX25_9BACI</name>